<evidence type="ECO:0000259" key="1">
    <source>
        <dbReference type="PROSITE" id="PS50943"/>
    </source>
</evidence>
<dbReference type="InterPro" id="IPR001387">
    <property type="entry name" value="Cro/C1-type_HTH"/>
</dbReference>
<dbReference type="Pfam" id="PF01381">
    <property type="entry name" value="HTH_3"/>
    <property type="match status" value="1"/>
</dbReference>
<dbReference type="AlphaFoldDB" id="A0A062VAF5"/>
<reference evidence="2 3" key="1">
    <citation type="journal article" date="2014" name="Antonie Van Leeuwenhoek">
        <title>Hyphomonas beringensis sp. nov. and Hyphomonas chukchiensis sp. nov., isolated from surface seawater of the Bering Sea and Chukchi Sea.</title>
        <authorList>
            <person name="Li C."/>
            <person name="Lai Q."/>
            <person name="Li G."/>
            <person name="Dong C."/>
            <person name="Wang J."/>
            <person name="Liao Y."/>
            <person name="Shao Z."/>
        </authorList>
    </citation>
    <scope>NUCLEOTIDE SEQUENCE [LARGE SCALE GENOMIC DNA]</scope>
    <source>
        <strain evidence="2 3">PS728</strain>
    </source>
</reference>
<keyword evidence="3" id="KW-1185">Reference proteome</keyword>
<dbReference type="InterPro" id="IPR010982">
    <property type="entry name" value="Lambda_DNA-bd_dom_sf"/>
</dbReference>
<organism evidence="2 3">
    <name type="scientific">Hyphomonas polymorpha PS728</name>
    <dbReference type="NCBI Taxonomy" id="1280954"/>
    <lineage>
        <taxon>Bacteria</taxon>
        <taxon>Pseudomonadati</taxon>
        <taxon>Pseudomonadota</taxon>
        <taxon>Alphaproteobacteria</taxon>
        <taxon>Hyphomonadales</taxon>
        <taxon>Hyphomonadaceae</taxon>
        <taxon>Hyphomonas</taxon>
    </lineage>
</organism>
<feature type="domain" description="HTH cro/C1-type" evidence="1">
    <location>
        <begin position="10"/>
        <end position="63"/>
    </location>
</feature>
<dbReference type="eggNOG" id="COG1396">
    <property type="taxonomic scope" value="Bacteria"/>
</dbReference>
<dbReference type="OrthoDB" id="7206663at2"/>
<accession>A0A062VAF5</accession>
<name>A0A062VAF5_9PROT</name>
<comment type="caution">
    <text evidence="2">The sequence shown here is derived from an EMBL/GenBank/DDBJ whole genome shotgun (WGS) entry which is preliminary data.</text>
</comment>
<dbReference type="EMBL" id="ARYM01000005">
    <property type="protein sequence ID" value="KCZ99333.1"/>
    <property type="molecule type" value="Genomic_DNA"/>
</dbReference>
<dbReference type="RefSeq" id="WP_051612320.1">
    <property type="nucleotide sequence ID" value="NZ_ARYM01000005.1"/>
</dbReference>
<dbReference type="Gene3D" id="1.10.260.40">
    <property type="entry name" value="lambda repressor-like DNA-binding domains"/>
    <property type="match status" value="1"/>
</dbReference>
<gene>
    <name evidence="2" type="ORF">HPO_05337</name>
</gene>
<dbReference type="PROSITE" id="PS50943">
    <property type="entry name" value="HTH_CROC1"/>
    <property type="match status" value="1"/>
</dbReference>
<dbReference type="GO" id="GO:0003677">
    <property type="term" value="F:DNA binding"/>
    <property type="evidence" value="ECO:0007669"/>
    <property type="project" value="InterPro"/>
</dbReference>
<protein>
    <recommendedName>
        <fullName evidence="1">HTH cro/C1-type domain-containing protein</fullName>
    </recommendedName>
</protein>
<proteinExistence type="predicted"/>
<sequence>MNESLTSLHIRAGRALLDWSIRDLAKHADVHPNRISSFENGHTADPYKLEQMKAALEAAGVEFLYGAKPGVRLVNARSSSAK</sequence>
<evidence type="ECO:0000313" key="2">
    <source>
        <dbReference type="EMBL" id="KCZ99333.1"/>
    </source>
</evidence>
<dbReference type="PATRIC" id="fig|1280954.3.peg.1089"/>
<dbReference type="SUPFAM" id="SSF47413">
    <property type="entry name" value="lambda repressor-like DNA-binding domains"/>
    <property type="match status" value="1"/>
</dbReference>
<dbReference type="Proteomes" id="UP000027100">
    <property type="component" value="Unassembled WGS sequence"/>
</dbReference>
<dbReference type="CDD" id="cd00093">
    <property type="entry name" value="HTH_XRE"/>
    <property type="match status" value="1"/>
</dbReference>
<evidence type="ECO:0000313" key="3">
    <source>
        <dbReference type="Proteomes" id="UP000027100"/>
    </source>
</evidence>
<dbReference type="SMART" id="SM00530">
    <property type="entry name" value="HTH_XRE"/>
    <property type="match status" value="1"/>
</dbReference>